<evidence type="ECO:0000313" key="2">
    <source>
        <dbReference type="Proteomes" id="UP000195913"/>
    </source>
</evidence>
<sequence length="156" mass="17152">MPALARELDANHQVWLAAAVADYVGRRSLLAEIKQSPLDVFNTEWVGIDPTSDPVLAAYFLFHDANLATLKEALLTIAPCDLSAVYAETPPEDPARISSTYVLPTGDRTLSTTWMRRVARQRLRCEPIEIAAAAHNFYAARSEDVAAIIDEVAKTL</sequence>
<gene>
    <name evidence="1" type="ORF">FM101_15380</name>
</gene>
<dbReference type="EMBL" id="FUHW01000053">
    <property type="protein sequence ID" value="SJM72580.1"/>
    <property type="molecule type" value="Genomic_DNA"/>
</dbReference>
<accession>A0A1R4GWA1</accession>
<keyword evidence="2" id="KW-1185">Reference proteome</keyword>
<protein>
    <submittedName>
        <fullName evidence="1">Uncharacterized protein</fullName>
    </submittedName>
</protein>
<organism evidence="1 2">
    <name type="scientific">Arthrobacter rhombi</name>
    <dbReference type="NCBI Taxonomy" id="71253"/>
    <lineage>
        <taxon>Bacteria</taxon>
        <taxon>Bacillati</taxon>
        <taxon>Actinomycetota</taxon>
        <taxon>Actinomycetes</taxon>
        <taxon>Micrococcales</taxon>
        <taxon>Micrococcaceae</taxon>
        <taxon>Arthrobacter</taxon>
    </lineage>
</organism>
<dbReference type="Proteomes" id="UP000195913">
    <property type="component" value="Unassembled WGS sequence"/>
</dbReference>
<name>A0A1R4GWA1_9MICC</name>
<dbReference type="AlphaFoldDB" id="A0A1R4GWA1"/>
<dbReference type="Gene3D" id="3.40.50.1820">
    <property type="entry name" value="alpha/beta hydrolase"/>
    <property type="match status" value="1"/>
</dbReference>
<proteinExistence type="predicted"/>
<evidence type="ECO:0000313" key="1">
    <source>
        <dbReference type="EMBL" id="SJM72580.1"/>
    </source>
</evidence>
<dbReference type="InterPro" id="IPR029058">
    <property type="entry name" value="AB_hydrolase_fold"/>
</dbReference>
<reference evidence="1 2" key="1">
    <citation type="submission" date="2017-02" db="EMBL/GenBank/DDBJ databases">
        <authorList>
            <person name="Peterson S.W."/>
        </authorList>
    </citation>
    <scope>NUCLEOTIDE SEQUENCE [LARGE SCALE GENOMIC DNA]</scope>
    <source>
        <strain evidence="1 2">B Ar 00.02</strain>
    </source>
</reference>